<feature type="domain" description="DUF6596" evidence="8">
    <location>
        <begin position="221"/>
        <end position="321"/>
    </location>
</feature>
<dbReference type="Pfam" id="PF20239">
    <property type="entry name" value="DUF6596"/>
    <property type="match status" value="1"/>
</dbReference>
<feature type="domain" description="RNA polymerase sigma factor 70 region 4 type 2" evidence="7">
    <location>
        <begin position="153"/>
        <end position="203"/>
    </location>
</feature>
<keyword evidence="4" id="KW-0804">Transcription</keyword>
<evidence type="ECO:0000259" key="6">
    <source>
        <dbReference type="Pfam" id="PF04542"/>
    </source>
</evidence>
<dbReference type="Gene3D" id="1.10.10.10">
    <property type="entry name" value="Winged helix-like DNA-binding domain superfamily/Winged helix DNA-binding domain"/>
    <property type="match status" value="1"/>
</dbReference>
<evidence type="ECO:0000259" key="8">
    <source>
        <dbReference type="Pfam" id="PF20239"/>
    </source>
</evidence>
<dbReference type="InterPro" id="IPR007627">
    <property type="entry name" value="RNA_pol_sigma70_r2"/>
</dbReference>
<evidence type="ECO:0000256" key="4">
    <source>
        <dbReference type="ARBA" id="ARBA00023163"/>
    </source>
</evidence>
<keyword evidence="3" id="KW-0731">Sigma factor</keyword>
<dbReference type="EMBL" id="BAABDC010000016">
    <property type="protein sequence ID" value="GAA3722905.1"/>
    <property type="molecule type" value="Genomic_DNA"/>
</dbReference>
<organism evidence="9 10">
    <name type="scientific">Terrabacter ginsenosidimutans</name>
    <dbReference type="NCBI Taxonomy" id="490575"/>
    <lineage>
        <taxon>Bacteria</taxon>
        <taxon>Bacillati</taxon>
        <taxon>Actinomycetota</taxon>
        <taxon>Actinomycetes</taxon>
        <taxon>Micrococcales</taxon>
        <taxon>Intrasporangiaceae</taxon>
        <taxon>Terrabacter</taxon>
    </lineage>
</organism>
<comment type="caution">
    <text evidence="9">The sequence shown here is derived from an EMBL/GenBank/DDBJ whole genome shotgun (WGS) entry which is preliminary data.</text>
</comment>
<dbReference type="PANTHER" id="PTHR47756:SF2">
    <property type="entry name" value="BLL6612 PROTEIN"/>
    <property type="match status" value="1"/>
</dbReference>
<evidence type="ECO:0000313" key="9">
    <source>
        <dbReference type="EMBL" id="GAA3722905.1"/>
    </source>
</evidence>
<evidence type="ECO:0000256" key="2">
    <source>
        <dbReference type="ARBA" id="ARBA00023015"/>
    </source>
</evidence>
<dbReference type="InterPro" id="IPR013324">
    <property type="entry name" value="RNA_pol_sigma_r3/r4-like"/>
</dbReference>
<keyword evidence="10" id="KW-1185">Reference proteome</keyword>
<reference evidence="10" key="1">
    <citation type="journal article" date="2019" name="Int. J. Syst. Evol. Microbiol.">
        <title>The Global Catalogue of Microorganisms (GCM) 10K type strain sequencing project: providing services to taxonomists for standard genome sequencing and annotation.</title>
        <authorList>
            <consortium name="The Broad Institute Genomics Platform"/>
            <consortium name="The Broad Institute Genome Sequencing Center for Infectious Disease"/>
            <person name="Wu L."/>
            <person name="Ma J."/>
        </authorList>
    </citation>
    <scope>NUCLEOTIDE SEQUENCE [LARGE SCALE GENOMIC DNA]</scope>
    <source>
        <strain evidence="10">JCM 17125</strain>
    </source>
</reference>
<evidence type="ECO:0000259" key="7">
    <source>
        <dbReference type="Pfam" id="PF08281"/>
    </source>
</evidence>
<dbReference type="InterPro" id="IPR013249">
    <property type="entry name" value="RNA_pol_sigma70_r4_t2"/>
</dbReference>
<proteinExistence type="inferred from homology"/>
<keyword evidence="2" id="KW-0805">Transcription regulation</keyword>
<name>A0ABP7EQE7_9MICO</name>
<dbReference type="Gene3D" id="1.10.1740.10">
    <property type="match status" value="1"/>
</dbReference>
<dbReference type="RefSeq" id="WP_344952203.1">
    <property type="nucleotide sequence ID" value="NZ_BAABDC010000016.1"/>
</dbReference>
<dbReference type="SUPFAM" id="SSF88946">
    <property type="entry name" value="Sigma2 domain of RNA polymerase sigma factors"/>
    <property type="match status" value="1"/>
</dbReference>
<dbReference type="Proteomes" id="UP001501468">
    <property type="component" value="Unassembled WGS sequence"/>
</dbReference>
<dbReference type="Pfam" id="PF08281">
    <property type="entry name" value="Sigma70_r4_2"/>
    <property type="match status" value="1"/>
</dbReference>
<evidence type="ECO:0000313" key="10">
    <source>
        <dbReference type="Proteomes" id="UP001501468"/>
    </source>
</evidence>
<dbReference type="InterPro" id="IPR036388">
    <property type="entry name" value="WH-like_DNA-bd_sf"/>
</dbReference>
<feature type="region of interest" description="Disordered" evidence="5">
    <location>
        <begin position="1"/>
        <end position="34"/>
    </location>
</feature>
<feature type="domain" description="RNA polymerase sigma-70 region 2" evidence="6">
    <location>
        <begin position="53"/>
        <end position="110"/>
    </location>
</feature>
<dbReference type="InterPro" id="IPR046531">
    <property type="entry name" value="DUF6596"/>
</dbReference>
<evidence type="ECO:0000256" key="5">
    <source>
        <dbReference type="SAM" id="MobiDB-lite"/>
    </source>
</evidence>
<evidence type="ECO:0000256" key="3">
    <source>
        <dbReference type="ARBA" id="ARBA00023082"/>
    </source>
</evidence>
<dbReference type="SUPFAM" id="SSF88659">
    <property type="entry name" value="Sigma3 and sigma4 domains of RNA polymerase sigma factors"/>
    <property type="match status" value="1"/>
</dbReference>
<comment type="similarity">
    <text evidence="1">Belongs to the sigma-70 factor family. ECF subfamily.</text>
</comment>
<evidence type="ECO:0000256" key="1">
    <source>
        <dbReference type="ARBA" id="ARBA00010641"/>
    </source>
</evidence>
<sequence>MTERSSPGGQDVGHGGSARVRGGAGGRDETAAVDATASRAAVEAVWRIESGRLIAGLARVTGDLGLAEDAAQEALLVALEHWPAAGIPANPAGWLMTTAKRRAVDAARRGATFHRKIALVASEATAQEPALDSDHHIDALEDHLGDDLLRLVFTACHPVLTLEARVALTLRCLAGLSTTEIARAFLVPEATMAQRIVRAKKTLRDRGVRFELPTPEETSERLASVLQVIYLLFNEGYAATSGTNWARPELCLEAMRLGRVLVSLAPHEPEVHGLLALMELQASRLPARVGTDGEPVLLPDQDRGRWDPLLIRRGLASLTRAEQIGRPLGPYVIQAGIAACHARAHSPQDTDWARIADLYAVLTSIWPSPVVTVNRAVAVGYSRGPAAGLQVLDEVLTTGQLADYPYLHAVHADLLERAGRHAEAAAAFQHAATLSPGETERAIFTRRHDDLTHRSSTG</sequence>
<gene>
    <name evidence="9" type="ORF">GCM10022399_44120</name>
</gene>
<protein>
    <submittedName>
        <fullName evidence="9">RNA polymerase sigma factor</fullName>
    </submittedName>
</protein>
<dbReference type="Pfam" id="PF04542">
    <property type="entry name" value="Sigma70_r2"/>
    <property type="match status" value="1"/>
</dbReference>
<dbReference type="PANTHER" id="PTHR47756">
    <property type="entry name" value="BLL6612 PROTEIN-RELATED"/>
    <property type="match status" value="1"/>
</dbReference>
<accession>A0ABP7EQE7</accession>
<dbReference type="InterPro" id="IPR013325">
    <property type="entry name" value="RNA_pol_sigma_r2"/>
</dbReference>